<dbReference type="Proteomes" id="UP000035579">
    <property type="component" value="Chromosome"/>
</dbReference>
<dbReference type="Proteomes" id="UP000256345">
    <property type="component" value="Unassembled WGS sequence"/>
</dbReference>
<sequence length="403" mass="43579">MTSADSQRPGRARWVVMGLGLAAVLGGGFAVWRGAGEPPVLEHAPAGASTSRAGGVPAPASRPAGAPLRIVRFTASPHDVPVGGRVALGCEVEGGSGEASARRFTWVAARGRLEQENGPTAAWVAPKTPGLYQVGVLVQEGDVQVKQTLMLHVHVPTPEDLAALMKEGDWKQAREQTLAERQAAEAKLAALGEVVAKRETREDRLRAYYALADLAALQLDEGRYEEALRSYEELLGSHLETDPKRKPFLAGKASALFALGREDEALRVYAQAGEENLSMSHYYAGLLLEARGQLPEALEAYRRAAEANRWFADPLLRQAQLMLRLGRPAQEVVELLVTASPRFGRELLLERLATDVQFAAVNQALTASGRTAELEERRPIETRLPEPPKPPEPGRTAVITPEP</sequence>
<accession>A0AAC8Q9P6</accession>
<keyword evidence="2" id="KW-0812">Transmembrane</keyword>
<reference evidence="3 5" key="1">
    <citation type="submission" date="2015-05" db="EMBL/GenBank/DDBJ databases">
        <title>Genome assembly of Archangium gephyra DSM 2261.</title>
        <authorList>
            <person name="Sharma G."/>
            <person name="Subramanian S."/>
        </authorList>
    </citation>
    <scope>NUCLEOTIDE SEQUENCE [LARGE SCALE GENOMIC DNA]</scope>
    <source>
        <strain evidence="3 5">DSM 2261</strain>
    </source>
</reference>
<dbReference type="InterPro" id="IPR011990">
    <property type="entry name" value="TPR-like_helical_dom_sf"/>
</dbReference>
<evidence type="ECO:0000313" key="3">
    <source>
        <dbReference type="EMBL" id="AKJ03588.1"/>
    </source>
</evidence>
<evidence type="ECO:0000313" key="5">
    <source>
        <dbReference type="Proteomes" id="UP000035579"/>
    </source>
</evidence>
<evidence type="ECO:0000313" key="6">
    <source>
        <dbReference type="Proteomes" id="UP000256345"/>
    </source>
</evidence>
<keyword evidence="6" id="KW-1185">Reference proteome</keyword>
<organism evidence="3 5">
    <name type="scientific">Archangium gephyra</name>
    <dbReference type="NCBI Taxonomy" id="48"/>
    <lineage>
        <taxon>Bacteria</taxon>
        <taxon>Pseudomonadati</taxon>
        <taxon>Myxococcota</taxon>
        <taxon>Myxococcia</taxon>
        <taxon>Myxococcales</taxon>
        <taxon>Cystobacterineae</taxon>
        <taxon>Archangiaceae</taxon>
        <taxon>Archangium</taxon>
    </lineage>
</organism>
<reference evidence="4 6" key="2">
    <citation type="submission" date="2018-08" db="EMBL/GenBank/DDBJ databases">
        <title>Genomic Encyclopedia of Archaeal and Bacterial Type Strains, Phase II (KMG-II): from individual species to whole genera.</title>
        <authorList>
            <person name="Goeker M."/>
        </authorList>
    </citation>
    <scope>NUCLEOTIDE SEQUENCE [LARGE SCALE GENOMIC DNA]</scope>
    <source>
        <strain evidence="4 6">DSM 2261</strain>
    </source>
</reference>
<evidence type="ECO:0000313" key="4">
    <source>
        <dbReference type="EMBL" id="REG22630.1"/>
    </source>
</evidence>
<dbReference type="EMBL" id="CP011509">
    <property type="protein sequence ID" value="AKJ03588.1"/>
    <property type="molecule type" value="Genomic_DNA"/>
</dbReference>
<feature type="transmembrane region" description="Helical" evidence="2">
    <location>
        <begin position="12"/>
        <end position="32"/>
    </location>
</feature>
<dbReference type="SUPFAM" id="SSF48452">
    <property type="entry name" value="TPR-like"/>
    <property type="match status" value="1"/>
</dbReference>
<protein>
    <submittedName>
        <fullName evidence="4">Tetratricopeptide repeat protein</fullName>
    </submittedName>
</protein>
<dbReference type="Gene3D" id="1.25.40.10">
    <property type="entry name" value="Tetratricopeptide repeat domain"/>
    <property type="match status" value="1"/>
</dbReference>
<evidence type="ECO:0000256" key="2">
    <source>
        <dbReference type="SAM" id="Phobius"/>
    </source>
</evidence>
<keyword evidence="2" id="KW-0472">Membrane</keyword>
<dbReference type="RefSeq" id="WP_047857605.1">
    <property type="nucleotide sequence ID" value="NZ_CP011509.1"/>
</dbReference>
<name>A0AAC8Q9P6_9BACT</name>
<dbReference type="Pfam" id="PF14559">
    <property type="entry name" value="TPR_19"/>
    <property type="match status" value="1"/>
</dbReference>
<evidence type="ECO:0000256" key="1">
    <source>
        <dbReference type="SAM" id="MobiDB-lite"/>
    </source>
</evidence>
<dbReference type="KEGG" id="age:AA314_05214"/>
<proteinExistence type="predicted"/>
<feature type="compositionally biased region" description="Basic and acidic residues" evidence="1">
    <location>
        <begin position="372"/>
        <end position="386"/>
    </location>
</feature>
<dbReference type="AlphaFoldDB" id="A0AAC8Q9P6"/>
<feature type="region of interest" description="Disordered" evidence="1">
    <location>
        <begin position="369"/>
        <end position="403"/>
    </location>
</feature>
<dbReference type="EMBL" id="QUMU01000019">
    <property type="protein sequence ID" value="REG22630.1"/>
    <property type="molecule type" value="Genomic_DNA"/>
</dbReference>
<gene>
    <name evidence="3" type="ORF">AA314_05214</name>
    <name evidence="4" type="ORF">ATI61_119162</name>
</gene>
<keyword evidence="2" id="KW-1133">Transmembrane helix</keyword>
<feature type="region of interest" description="Disordered" evidence="1">
    <location>
        <begin position="42"/>
        <end position="61"/>
    </location>
</feature>